<evidence type="ECO:0000256" key="4">
    <source>
        <dbReference type="ARBA" id="ARBA00023163"/>
    </source>
</evidence>
<dbReference type="InterPro" id="IPR005650">
    <property type="entry name" value="BlaI_family"/>
</dbReference>
<protein>
    <submittedName>
        <fullName evidence="6">BlaI/MecI/CopY family transcriptional regulator</fullName>
    </submittedName>
</protein>
<evidence type="ECO:0000256" key="5">
    <source>
        <dbReference type="SAM" id="Coils"/>
    </source>
</evidence>
<dbReference type="Proteomes" id="UP001060164">
    <property type="component" value="Chromosome"/>
</dbReference>
<reference evidence="6" key="1">
    <citation type="journal article" date="2022" name="Cell">
        <title>Design, construction, and in vivo augmentation of a complex gut microbiome.</title>
        <authorList>
            <person name="Cheng A.G."/>
            <person name="Ho P.Y."/>
            <person name="Aranda-Diaz A."/>
            <person name="Jain S."/>
            <person name="Yu F.B."/>
            <person name="Meng X."/>
            <person name="Wang M."/>
            <person name="Iakiviak M."/>
            <person name="Nagashima K."/>
            <person name="Zhao A."/>
            <person name="Murugkar P."/>
            <person name="Patil A."/>
            <person name="Atabakhsh K."/>
            <person name="Weakley A."/>
            <person name="Yan J."/>
            <person name="Brumbaugh A.R."/>
            <person name="Higginbottom S."/>
            <person name="Dimas A."/>
            <person name="Shiver A.L."/>
            <person name="Deutschbauer A."/>
            <person name="Neff N."/>
            <person name="Sonnenburg J.L."/>
            <person name="Huang K.C."/>
            <person name="Fischbach M.A."/>
        </authorList>
    </citation>
    <scope>NUCLEOTIDE SEQUENCE</scope>
    <source>
        <strain evidence="6">DSM 19829</strain>
    </source>
</reference>
<dbReference type="RefSeq" id="WP_028529013.1">
    <property type="nucleotide sequence ID" value="NZ_CABLBR010000018.1"/>
</dbReference>
<dbReference type="SUPFAM" id="SSF46785">
    <property type="entry name" value="Winged helix' DNA-binding domain"/>
    <property type="match status" value="1"/>
</dbReference>
<proteinExistence type="inferred from homology"/>
<keyword evidence="2" id="KW-0805">Transcription regulation</keyword>
<dbReference type="InterPro" id="IPR036390">
    <property type="entry name" value="WH_DNA-bd_sf"/>
</dbReference>
<feature type="coiled-coil region" evidence="5">
    <location>
        <begin position="97"/>
        <end position="124"/>
    </location>
</feature>
<dbReference type="EMBL" id="CP102290">
    <property type="protein sequence ID" value="UWP58663.1"/>
    <property type="molecule type" value="Genomic_DNA"/>
</dbReference>
<evidence type="ECO:0000256" key="3">
    <source>
        <dbReference type="ARBA" id="ARBA00023125"/>
    </source>
</evidence>
<dbReference type="Gene3D" id="1.10.10.10">
    <property type="entry name" value="Winged helix-like DNA-binding domain superfamily/Winged helix DNA-binding domain"/>
    <property type="match status" value="1"/>
</dbReference>
<keyword evidence="7" id="KW-1185">Reference proteome</keyword>
<accession>A0ABY5VEJ6</accession>
<evidence type="ECO:0000313" key="6">
    <source>
        <dbReference type="EMBL" id="UWP58663.1"/>
    </source>
</evidence>
<evidence type="ECO:0000313" key="7">
    <source>
        <dbReference type="Proteomes" id="UP001060164"/>
    </source>
</evidence>
<evidence type="ECO:0000256" key="1">
    <source>
        <dbReference type="ARBA" id="ARBA00011046"/>
    </source>
</evidence>
<comment type="similarity">
    <text evidence="1">Belongs to the BlaI transcriptional regulatory family.</text>
</comment>
<evidence type="ECO:0000256" key="2">
    <source>
        <dbReference type="ARBA" id="ARBA00023015"/>
    </source>
</evidence>
<keyword evidence="4" id="KW-0804">Transcription</keyword>
<sequence>MKKIKLSNREAEVMVVLWNSDKPLAATDIPAINPELSVNTVQAALKNLLKKSYIKVADIIYHGTVLTRSYEPLLTHEDYINSQLEDTVLTPYGYAASLVKNEENENLLNELEQIIKEQKKKLKKR</sequence>
<keyword evidence="3" id="KW-0238">DNA-binding</keyword>
<gene>
    <name evidence="6" type="ORF">NQ502_14960</name>
</gene>
<dbReference type="InterPro" id="IPR036388">
    <property type="entry name" value="WH-like_DNA-bd_sf"/>
</dbReference>
<dbReference type="Pfam" id="PF03965">
    <property type="entry name" value="Penicillinase_R"/>
    <property type="match status" value="1"/>
</dbReference>
<organism evidence="6 7">
    <name type="scientific">Ruminococcus gauvreauii</name>
    <dbReference type="NCBI Taxonomy" id="438033"/>
    <lineage>
        <taxon>Bacteria</taxon>
        <taxon>Bacillati</taxon>
        <taxon>Bacillota</taxon>
        <taxon>Clostridia</taxon>
        <taxon>Eubacteriales</taxon>
        <taxon>Oscillospiraceae</taxon>
        <taxon>Ruminococcus</taxon>
    </lineage>
</organism>
<name>A0ABY5VEJ6_9FIRM</name>
<keyword evidence="5" id="KW-0175">Coiled coil</keyword>